<organism evidence="16 17">
    <name type="scientific">Coemansia asiatica</name>
    <dbReference type="NCBI Taxonomy" id="1052880"/>
    <lineage>
        <taxon>Eukaryota</taxon>
        <taxon>Fungi</taxon>
        <taxon>Fungi incertae sedis</taxon>
        <taxon>Zoopagomycota</taxon>
        <taxon>Kickxellomycotina</taxon>
        <taxon>Kickxellomycetes</taxon>
        <taxon>Kickxellales</taxon>
        <taxon>Kickxellaceae</taxon>
        <taxon>Coemansia</taxon>
    </lineage>
</organism>
<dbReference type="InterPro" id="IPR000165">
    <property type="entry name" value="Glucoamylase"/>
</dbReference>
<dbReference type="InterPro" id="IPR008928">
    <property type="entry name" value="6-hairpin_glycosidase_sf"/>
</dbReference>
<dbReference type="InterPro" id="IPR021841">
    <property type="entry name" value="VAC14_Fig4p-bd"/>
</dbReference>
<feature type="compositionally biased region" description="Low complexity" evidence="13">
    <location>
        <begin position="1349"/>
        <end position="1369"/>
    </location>
</feature>
<comment type="catalytic activity">
    <reaction evidence="1">
        <text>Hydrolysis of terminal (1-&gt;4)-linked alpha-D-glucose residues successively from non-reducing ends of the chains with release of beta-D-glucose.</text>
        <dbReference type="EC" id="3.2.1.3"/>
    </reaction>
</comment>
<evidence type="ECO:0000256" key="10">
    <source>
        <dbReference type="ARBA" id="ARBA00033442"/>
    </source>
</evidence>
<feature type="compositionally biased region" description="Polar residues" evidence="13">
    <location>
        <begin position="1247"/>
        <end position="1257"/>
    </location>
</feature>
<evidence type="ECO:0000256" key="7">
    <source>
        <dbReference type="ARBA" id="ARBA00022801"/>
    </source>
</evidence>
<dbReference type="PROSITE" id="PS00820">
    <property type="entry name" value="GLUCOAMYLASE"/>
    <property type="match status" value="1"/>
</dbReference>
<evidence type="ECO:0000256" key="1">
    <source>
        <dbReference type="ARBA" id="ARBA00001863"/>
    </source>
</evidence>
<evidence type="ECO:0000256" key="12">
    <source>
        <dbReference type="SAM" id="Coils"/>
    </source>
</evidence>
<comment type="similarity">
    <text evidence="4">Belongs to the VAC14 family.</text>
</comment>
<dbReference type="InterPro" id="IPR046966">
    <property type="entry name" value="Glucoamylase_active_site"/>
</dbReference>
<dbReference type="Pfam" id="PF00723">
    <property type="entry name" value="Glyco_hydro_15"/>
    <property type="match status" value="1"/>
</dbReference>
<feature type="compositionally biased region" description="Low complexity" evidence="13">
    <location>
        <begin position="414"/>
        <end position="440"/>
    </location>
</feature>
<evidence type="ECO:0000256" key="6">
    <source>
        <dbReference type="ARBA" id="ARBA00022737"/>
    </source>
</evidence>
<dbReference type="Pfam" id="PF11916">
    <property type="entry name" value="Vac14_Fig4_bd"/>
    <property type="match status" value="1"/>
</dbReference>
<dbReference type="Proteomes" id="UP001145021">
    <property type="component" value="Unassembled WGS sequence"/>
</dbReference>
<keyword evidence="6" id="KW-0677">Repeat</keyword>
<dbReference type="SUPFAM" id="SSF48208">
    <property type="entry name" value="Six-hairpin glycosidases"/>
    <property type="match status" value="1"/>
</dbReference>
<keyword evidence="9" id="KW-0326">Glycosidase</keyword>
<feature type="region of interest" description="Disordered" evidence="13">
    <location>
        <begin position="765"/>
        <end position="837"/>
    </location>
</feature>
<feature type="compositionally biased region" description="Polar residues" evidence="13">
    <location>
        <begin position="765"/>
        <end position="775"/>
    </location>
</feature>
<dbReference type="EC" id="3.2.1.3" evidence="5"/>
<feature type="region of interest" description="Disordered" evidence="13">
    <location>
        <begin position="391"/>
        <end position="440"/>
    </location>
</feature>
<evidence type="ECO:0000256" key="11">
    <source>
        <dbReference type="ARBA" id="ARBA00033473"/>
    </source>
</evidence>
<feature type="compositionally biased region" description="Basic and acidic residues" evidence="13">
    <location>
        <begin position="636"/>
        <end position="654"/>
    </location>
</feature>
<feature type="domain" description="GH15-like" evidence="14">
    <location>
        <begin position="1863"/>
        <end position="2274"/>
    </location>
</feature>
<keyword evidence="12" id="KW-0175">Coiled coil</keyword>
<dbReference type="InterPro" id="IPR012341">
    <property type="entry name" value="6hp_glycosidase-like_sf"/>
</dbReference>
<evidence type="ECO:0000256" key="9">
    <source>
        <dbReference type="ARBA" id="ARBA00023295"/>
    </source>
</evidence>
<feature type="region of interest" description="Disordered" evidence="13">
    <location>
        <begin position="1321"/>
        <end position="1406"/>
    </location>
</feature>
<feature type="compositionally biased region" description="Basic and acidic residues" evidence="13">
    <location>
        <begin position="396"/>
        <end position="406"/>
    </location>
</feature>
<gene>
    <name evidence="16" type="ORF">LPJ64_004840</name>
</gene>
<dbReference type="InterPro" id="IPR011613">
    <property type="entry name" value="GH15-like"/>
</dbReference>
<feature type="compositionally biased region" description="Low complexity" evidence="13">
    <location>
        <begin position="1073"/>
        <end position="1087"/>
    </location>
</feature>
<dbReference type="PANTHER" id="PTHR16023:SF0">
    <property type="entry name" value="PROTEIN VAC14 HOMOLOG"/>
    <property type="match status" value="1"/>
</dbReference>
<feature type="region of interest" description="Disordered" evidence="13">
    <location>
        <begin position="1123"/>
        <end position="1164"/>
    </location>
</feature>
<dbReference type="Gene3D" id="1.25.10.10">
    <property type="entry name" value="Leucine-rich Repeat Variant"/>
    <property type="match status" value="2"/>
</dbReference>
<dbReference type="GO" id="GO:0010008">
    <property type="term" value="C:endosome membrane"/>
    <property type="evidence" value="ECO:0007669"/>
    <property type="project" value="TreeGrafter"/>
</dbReference>
<feature type="region of interest" description="Disordered" evidence="13">
    <location>
        <begin position="1226"/>
        <end position="1309"/>
    </location>
</feature>
<dbReference type="SUPFAM" id="SSF48371">
    <property type="entry name" value="ARM repeat"/>
    <property type="match status" value="1"/>
</dbReference>
<evidence type="ECO:0000256" key="4">
    <source>
        <dbReference type="ARBA" id="ARBA00010225"/>
    </source>
</evidence>
<feature type="region of interest" description="Disordered" evidence="13">
    <location>
        <begin position="636"/>
        <end position="670"/>
    </location>
</feature>
<feature type="compositionally biased region" description="Low complexity" evidence="13">
    <location>
        <begin position="1237"/>
        <end position="1246"/>
    </location>
</feature>
<dbReference type="GO" id="GO:0006661">
    <property type="term" value="P:phosphatidylinositol biosynthetic process"/>
    <property type="evidence" value="ECO:0007669"/>
    <property type="project" value="InterPro"/>
</dbReference>
<comment type="subcellular location">
    <subcellularLocation>
        <location evidence="2">Endomembrane system</location>
    </subcellularLocation>
</comment>
<comment type="similarity">
    <text evidence="3">Belongs to the glycosyl hydrolase 15 family.</text>
</comment>
<reference evidence="16" key="1">
    <citation type="submission" date="2022-07" db="EMBL/GenBank/DDBJ databases">
        <title>Phylogenomic reconstructions and comparative analyses of Kickxellomycotina fungi.</title>
        <authorList>
            <person name="Reynolds N.K."/>
            <person name="Stajich J.E."/>
            <person name="Barry K."/>
            <person name="Grigoriev I.V."/>
            <person name="Crous P."/>
            <person name="Smith M.E."/>
        </authorList>
    </citation>
    <scope>NUCLEOTIDE SEQUENCE</scope>
    <source>
        <strain evidence="16">NBRC 105413</strain>
    </source>
</reference>
<comment type="caution">
    <text evidence="16">The sequence shown here is derived from an EMBL/GenBank/DDBJ whole genome shotgun (WGS) entry which is preliminary data.</text>
</comment>
<evidence type="ECO:0000256" key="3">
    <source>
        <dbReference type="ARBA" id="ARBA00006188"/>
    </source>
</evidence>
<dbReference type="InterPro" id="IPR016024">
    <property type="entry name" value="ARM-type_fold"/>
</dbReference>
<accession>A0A9W8CHH8</accession>
<dbReference type="EMBL" id="JANBOH010000261">
    <property type="protein sequence ID" value="KAJ1643384.1"/>
    <property type="molecule type" value="Genomic_DNA"/>
</dbReference>
<feature type="domain" description="Vacuolar protein 14 C-terminal Fig4-binding" evidence="15">
    <location>
        <begin position="1425"/>
        <end position="1544"/>
    </location>
</feature>
<dbReference type="InterPro" id="IPR026825">
    <property type="entry name" value="Vac14"/>
</dbReference>
<dbReference type="GO" id="GO:0000329">
    <property type="term" value="C:fungal-type vacuole membrane"/>
    <property type="evidence" value="ECO:0007669"/>
    <property type="project" value="TreeGrafter"/>
</dbReference>
<evidence type="ECO:0000256" key="8">
    <source>
        <dbReference type="ARBA" id="ARBA00023136"/>
    </source>
</evidence>
<evidence type="ECO:0000313" key="17">
    <source>
        <dbReference type="Proteomes" id="UP001145021"/>
    </source>
</evidence>
<dbReference type="Pfam" id="PF12755">
    <property type="entry name" value="Vac14_Fab1_bd"/>
    <property type="match status" value="1"/>
</dbReference>
<sequence>MPDEQSVIPAAVAKALSDKLYDKQRAATLKIERLVLDALEADDEKKIYSLIAELSTDFATSERESARIGGLVALAATAVALTHINIRPFLPHMVPPMVSALSDGESKVRYFACESLYNVAKVSRGFILRWFNDIFDGLARVTADSVKTVKDGADYLDRLFKDIVAEQAATCLDWYDNGQSDTEAANNDNLDSAGGAADQHGLELSLPSAPRRSSTDSHNMYSDQAVYAGMAHKGSSNTQLLQEQEETSQQHTGPRLAFSLEKFVPLLAERMHTYKPSTRLYLIEWIRVLDSVPGLDLIVYLPEFFDGLLRFLSDPNDDVRNRTQSLLGELLSEIRECVEMQSLEPDENGDLSLMLHMDDELGNDDDNSMGWAEGTGYPRVSKARVRSSTLQSAVHAEGRFADDPPPRQHPLGVQSRQLQQNLSLSRRPSRAPSAAGSISGTRGMAIPASSSAAAAGPAGLAHFYHNYPSDRPHSRTGSRTHLHVGIGSGVNVDGSNNRSAASLMSSALASGQLHGLTDELKMAARRKKIRAERASNALIPGASVNINFAWCIDILIPHLESNDQEIQGTALGWILQFTWLCPQVIVQFVPRLVNAVLPSVSHPMPTHRHTAEDVNLQLYELVSAAPDPIKREIAAVPKESREKEPVEVDYDKQQQQRSKQHQQNLSSFLRKDNNSQWASSVVPSEIAIKPAVARPLPLVTSTTTAAVGNMTRPQSPSLSAYSAASASAGQPLAVRSRAGSLLQATTSGSPGPSSLAATPLLQPADTANASNYSRPQSPPATAALQQASDAVSKDDAEAEAEAVAVAGEEEEEEGGQGVEVAGGDSNGNAIDSKKIDGPGILADDRVGSVVIEEPFNYEHAATAIMELFAKNVHEPTKVCGMQWLLLLHRKAPWRILTPEDMSFPVLLKMLSDSSEQVIKLDLQLFAQISLYSQNQQQQQQMKPTDGDDDDADNKRAYKVDPGSTPYLSRFFGSLLQMFATDRVLLETRAALMVRQLCVVLDPELVFCLFARLLTLPRFSIEPAVVDQLANAESNIDLSAHAFGSGFAESEDPDFALSADVDADLLDNPVSGGTEAPATSTASSNAAAERMPSLESIGAAANSSSSHANRRSVVGGIDMPVSEYDGDDFSDVSDQVEGYVSDNNNNNNNDNNNAGDQYPDGPGGTVASEVDSLVDLEFVGIMVQHLSWILVTAPETEKLRLILRRYNVQLASYLQAPRLVSVRDAISRAGSGSGSGSGAKAAVLSSSRSGVRNMNISGRQGLAAGGGSAEQRGRASAGPPSNSGMRRRGGSTATATATVASASASPSASALTVAKEPTLVNEQTAVQQQQQQQSKPSKLVRASTGAASNATFSAALSSSPASTTTANSATLRGNSSKDNRLQQKQTHHQQHKHQHQQQQLQQQQLAARNAQRIRKAKQVLTQAVERIQRDVELNEQSHGLFVSLFRAWSYNPASCLTLCLLSQHYEISSELIHAFGQLPQDMTVSFLVQLDKLVQLIESPVFTFLRLQLLDPLQHPLLVRTLYGLLMMLPQSSAFAILRNRLSAVAMLPSSSSSGPGMAALLRQGRSAVVSGVSATTGVSQQDPAAAAAAMDTGNGSAMQQGISQVHYHYHYHYHPPIAAAAAAAAGSDINCVSAGEAGAGAGAAGSSAAGLLSSAMGIHAGDLHELVQLLTVSGKQEMQAEFHNNNNSSPLVVPYAFSAQQQQHNNNASEQLQQQQQQQQKLASASSILQQLAELQIYAGINDTDTGGSVNNTTGFGNGSGCYGCLCRGSGTSVFSVSSTGRVDLEKTKLVEMYCGIRRRYAQALLRNQVVAVGHGLVLTSNRQHPVKHNQYQADDLDSWISQQDSFSKHRILSNMAPLTDDPHAMPGAICASPSKYKPDYYYTWTRDSALVMNEVLTWAIETKEKKHNGTRWDYLLNRMDEYVGFTRYLQGLKTRYGLAEAKFHMDGRPFTRSWCNGQMDGPALRASVMVRYARYLLMHGRDLNDLYSIVVKDLDYVAEIWGDTGGCDIWEEARGLHFYTLMAQRKALLEGAKLAKELDDPERSRMYQRQAMEISKILRGFWNEDRKQILTTTRWSGGLASKQSNLDSQVLLASLHSGLNDGVFTVESREMMATALRLLRAFEQMYPVNRVLSVQVGRSEVPVGVALGRYPEDVYNGVGTSRGNPWSLITSAMAEYHYRLGIAIARGNGAVAAGELVELVLWTWQRYPPEDPANWKMVIRGGDLARYLLNIGDLYMARVYLHTDRDHTMYEQWASGNGYGRGAVHLTWSYAAHTAASRARRQLQELLE</sequence>
<evidence type="ECO:0000256" key="2">
    <source>
        <dbReference type="ARBA" id="ARBA00004308"/>
    </source>
</evidence>
<proteinExistence type="inferred from homology"/>
<evidence type="ECO:0000313" key="16">
    <source>
        <dbReference type="EMBL" id="KAJ1643384.1"/>
    </source>
</evidence>
<dbReference type="PANTHER" id="PTHR16023">
    <property type="entry name" value="TAX1 BINDING PROTEIN-RELATED"/>
    <property type="match status" value="1"/>
</dbReference>
<feature type="coiled-coil region" evidence="12">
    <location>
        <begin position="1698"/>
        <end position="1725"/>
    </location>
</feature>
<keyword evidence="17" id="KW-1185">Reference proteome</keyword>
<keyword evidence="8" id="KW-0472">Membrane</keyword>
<feature type="compositionally biased region" description="Low complexity" evidence="13">
    <location>
        <begin position="1290"/>
        <end position="1309"/>
    </location>
</feature>
<feature type="region of interest" description="Disordered" evidence="13">
    <location>
        <begin position="1065"/>
        <end position="1090"/>
    </location>
</feature>
<dbReference type="Gene3D" id="1.50.10.10">
    <property type="match status" value="1"/>
</dbReference>
<name>A0A9W8CHH8_9FUNG</name>
<dbReference type="PRINTS" id="PR00736">
    <property type="entry name" value="GLHYDRLASE15"/>
</dbReference>
<dbReference type="GO" id="GO:0004339">
    <property type="term" value="F:glucan 1,4-alpha-glucosidase activity"/>
    <property type="evidence" value="ECO:0007669"/>
    <property type="project" value="UniProtKB-EC"/>
</dbReference>
<dbReference type="GO" id="GO:0070772">
    <property type="term" value="C:PAS complex"/>
    <property type="evidence" value="ECO:0007669"/>
    <property type="project" value="InterPro"/>
</dbReference>
<evidence type="ECO:0000259" key="15">
    <source>
        <dbReference type="Pfam" id="PF11916"/>
    </source>
</evidence>
<keyword evidence="7" id="KW-0378">Hydrolase</keyword>
<protein>
    <recommendedName>
        <fullName evidence="5">glucan 1,4-alpha-glucosidase</fullName>
        <ecNumber evidence="5">3.2.1.3</ecNumber>
    </recommendedName>
    <alternativeName>
        <fullName evidence="11">1,4-alpha-D-glucan glucohydrolase</fullName>
    </alternativeName>
    <alternativeName>
        <fullName evidence="10">Glucan 1,4-alpha-glucosidase</fullName>
    </alternativeName>
</protein>
<feature type="compositionally biased region" description="Low complexity" evidence="13">
    <location>
        <begin position="1141"/>
        <end position="1152"/>
    </location>
</feature>
<dbReference type="GO" id="GO:0005976">
    <property type="term" value="P:polysaccharide metabolic process"/>
    <property type="evidence" value="ECO:0007669"/>
    <property type="project" value="InterPro"/>
</dbReference>
<feature type="compositionally biased region" description="Low complexity" evidence="13">
    <location>
        <begin position="1395"/>
        <end position="1404"/>
    </location>
</feature>
<evidence type="ECO:0000256" key="13">
    <source>
        <dbReference type="SAM" id="MobiDB-lite"/>
    </source>
</evidence>
<dbReference type="InterPro" id="IPR011989">
    <property type="entry name" value="ARM-like"/>
</dbReference>
<evidence type="ECO:0000256" key="5">
    <source>
        <dbReference type="ARBA" id="ARBA00012593"/>
    </source>
</evidence>
<evidence type="ECO:0000259" key="14">
    <source>
        <dbReference type="Pfam" id="PF00723"/>
    </source>
</evidence>
<feature type="compositionally biased region" description="Basic residues" evidence="13">
    <location>
        <begin position="1384"/>
        <end position="1394"/>
    </location>
</feature>